<protein>
    <submittedName>
        <fullName evidence="2">Uncharacterized protein</fullName>
    </submittedName>
</protein>
<feature type="non-terminal residue" evidence="2">
    <location>
        <position position="166"/>
    </location>
</feature>
<dbReference type="STRING" id="1314771.A0A197JWF1"/>
<dbReference type="InterPro" id="IPR046536">
    <property type="entry name" value="DUF6601"/>
</dbReference>
<dbReference type="PANTHER" id="PTHR34414:SF1">
    <property type="entry name" value="SUBTILISIN-LIKE SERINE PROTEASE"/>
    <property type="match status" value="1"/>
</dbReference>
<feature type="transmembrane region" description="Helical" evidence="1">
    <location>
        <begin position="142"/>
        <end position="164"/>
    </location>
</feature>
<dbReference type="EMBL" id="KV442046">
    <property type="protein sequence ID" value="OAQ28766.1"/>
    <property type="molecule type" value="Genomic_DNA"/>
</dbReference>
<dbReference type="Proteomes" id="UP000078512">
    <property type="component" value="Unassembled WGS sequence"/>
</dbReference>
<evidence type="ECO:0000313" key="3">
    <source>
        <dbReference type="Proteomes" id="UP000078512"/>
    </source>
</evidence>
<sequence>VVTVDIKLHLVWDTRSKIMYLKPLPAWCTNHTIVEMIRDNDIDLYENLCGFLYSYSRLIRSSHDFELAKKTLLIQTEVDWKKWRIFVNSFQAKIPHERLHGRYRYGPLRLDRLNLIKRTNFGNTGLFYHNVYPSYGAYFEGYFQAAILVFAFLSIMLSCGQVLFGI</sequence>
<evidence type="ECO:0000313" key="2">
    <source>
        <dbReference type="EMBL" id="OAQ28766.1"/>
    </source>
</evidence>
<dbReference type="PANTHER" id="PTHR34414">
    <property type="entry name" value="HET DOMAIN-CONTAINING PROTEIN-RELATED"/>
    <property type="match status" value="1"/>
</dbReference>
<keyword evidence="1" id="KW-1133">Transmembrane helix</keyword>
<feature type="non-terminal residue" evidence="2">
    <location>
        <position position="1"/>
    </location>
</feature>
<dbReference type="OrthoDB" id="5086500at2759"/>
<reference evidence="2 3" key="1">
    <citation type="submission" date="2016-05" db="EMBL/GenBank/DDBJ databases">
        <title>Genome sequencing reveals origins of a unique bacterial endosymbiosis in the earliest lineages of terrestrial Fungi.</title>
        <authorList>
            <consortium name="DOE Joint Genome Institute"/>
            <person name="Uehling J."/>
            <person name="Gryganskyi A."/>
            <person name="Hameed K."/>
            <person name="Tschaplinski T."/>
            <person name="Misztal P."/>
            <person name="Wu S."/>
            <person name="Desiro A."/>
            <person name="Vande Pol N."/>
            <person name="Du Z.-Y."/>
            <person name="Zienkiewicz A."/>
            <person name="Zienkiewicz K."/>
            <person name="Morin E."/>
            <person name="Tisserant E."/>
            <person name="Splivallo R."/>
            <person name="Hainaut M."/>
            <person name="Henrissat B."/>
            <person name="Ohm R."/>
            <person name="Kuo A."/>
            <person name="Yan J."/>
            <person name="Lipzen A."/>
            <person name="Nolan M."/>
            <person name="Labutti K."/>
            <person name="Barry K."/>
            <person name="Goldstein A."/>
            <person name="Labbe J."/>
            <person name="Schadt C."/>
            <person name="Tuskan G."/>
            <person name="Grigoriev I."/>
            <person name="Martin F."/>
            <person name="Vilgalys R."/>
            <person name="Bonito G."/>
        </authorList>
    </citation>
    <scope>NUCLEOTIDE SEQUENCE [LARGE SCALE GENOMIC DNA]</scope>
    <source>
        <strain evidence="2 3">AG-77</strain>
    </source>
</reference>
<keyword evidence="3" id="KW-1185">Reference proteome</keyword>
<name>A0A197JWF1_9FUNG</name>
<dbReference type="Pfam" id="PF20246">
    <property type="entry name" value="DUF6601"/>
    <property type="match status" value="1"/>
</dbReference>
<keyword evidence="1" id="KW-0472">Membrane</keyword>
<organism evidence="2 3">
    <name type="scientific">Linnemannia elongata AG-77</name>
    <dbReference type="NCBI Taxonomy" id="1314771"/>
    <lineage>
        <taxon>Eukaryota</taxon>
        <taxon>Fungi</taxon>
        <taxon>Fungi incertae sedis</taxon>
        <taxon>Mucoromycota</taxon>
        <taxon>Mortierellomycotina</taxon>
        <taxon>Mortierellomycetes</taxon>
        <taxon>Mortierellales</taxon>
        <taxon>Mortierellaceae</taxon>
        <taxon>Linnemannia</taxon>
    </lineage>
</organism>
<evidence type="ECO:0000256" key="1">
    <source>
        <dbReference type="SAM" id="Phobius"/>
    </source>
</evidence>
<proteinExistence type="predicted"/>
<gene>
    <name evidence="2" type="ORF">K457DRAFT_41878</name>
</gene>
<dbReference type="AlphaFoldDB" id="A0A197JWF1"/>
<keyword evidence="1" id="KW-0812">Transmembrane</keyword>
<accession>A0A197JWF1</accession>